<gene>
    <name evidence="1" type="ORF">HaLaN_11544</name>
</gene>
<name>A0A699Z7S8_HAELA</name>
<reference evidence="1 2" key="1">
    <citation type="submission" date="2020-02" db="EMBL/GenBank/DDBJ databases">
        <title>Draft genome sequence of Haematococcus lacustris strain NIES-144.</title>
        <authorList>
            <person name="Morimoto D."/>
            <person name="Nakagawa S."/>
            <person name="Yoshida T."/>
            <person name="Sawayama S."/>
        </authorList>
    </citation>
    <scope>NUCLEOTIDE SEQUENCE [LARGE SCALE GENOMIC DNA]</scope>
    <source>
        <strain evidence="1 2">NIES-144</strain>
    </source>
</reference>
<accession>A0A699Z7S8</accession>
<comment type="caution">
    <text evidence="1">The sequence shown here is derived from an EMBL/GenBank/DDBJ whole genome shotgun (WGS) entry which is preliminary data.</text>
</comment>
<dbReference type="Proteomes" id="UP000485058">
    <property type="component" value="Unassembled WGS sequence"/>
</dbReference>
<proteinExistence type="predicted"/>
<feature type="non-terminal residue" evidence="1">
    <location>
        <position position="38"/>
    </location>
</feature>
<dbReference type="EMBL" id="BLLF01000838">
    <property type="protein sequence ID" value="GFH15336.1"/>
    <property type="molecule type" value="Genomic_DNA"/>
</dbReference>
<keyword evidence="2" id="KW-1185">Reference proteome</keyword>
<sequence length="38" mass="4336">MGILTKEVTPEGVTMLQVLPLDKALDQAHVRKFNEQRE</sequence>
<evidence type="ECO:0000313" key="2">
    <source>
        <dbReference type="Proteomes" id="UP000485058"/>
    </source>
</evidence>
<feature type="non-terminal residue" evidence="1">
    <location>
        <position position="1"/>
    </location>
</feature>
<protein>
    <submittedName>
        <fullName evidence="1">Uncharacterized protein</fullName>
    </submittedName>
</protein>
<organism evidence="1 2">
    <name type="scientific">Haematococcus lacustris</name>
    <name type="common">Green alga</name>
    <name type="synonym">Haematococcus pluvialis</name>
    <dbReference type="NCBI Taxonomy" id="44745"/>
    <lineage>
        <taxon>Eukaryota</taxon>
        <taxon>Viridiplantae</taxon>
        <taxon>Chlorophyta</taxon>
        <taxon>core chlorophytes</taxon>
        <taxon>Chlorophyceae</taxon>
        <taxon>CS clade</taxon>
        <taxon>Chlamydomonadales</taxon>
        <taxon>Haematococcaceae</taxon>
        <taxon>Haematococcus</taxon>
    </lineage>
</organism>
<dbReference type="AlphaFoldDB" id="A0A699Z7S8"/>
<evidence type="ECO:0000313" key="1">
    <source>
        <dbReference type="EMBL" id="GFH15336.1"/>
    </source>
</evidence>